<dbReference type="Proteomes" id="UP000031512">
    <property type="component" value="Chromosome 1"/>
</dbReference>
<protein>
    <submittedName>
        <fullName evidence="2">Uncharacterized protein</fullName>
    </submittedName>
</protein>
<evidence type="ECO:0000256" key="1">
    <source>
        <dbReference type="SAM" id="SignalP"/>
    </source>
</evidence>
<name>L0AWY7_THEEQ</name>
<dbReference type="KEGG" id="beq:BEWA_023850"/>
<dbReference type="GeneID" id="15806140"/>
<evidence type="ECO:0000313" key="3">
    <source>
        <dbReference type="Proteomes" id="UP000031512"/>
    </source>
</evidence>
<dbReference type="eggNOG" id="ENOG502TN46">
    <property type="taxonomic scope" value="Eukaryota"/>
</dbReference>
<dbReference type="AlphaFoldDB" id="L0AWY7"/>
<reference evidence="2 3" key="1">
    <citation type="journal article" date="2012" name="BMC Genomics">
        <title>Comparative genomic analysis and phylogenetic position of Theileria equi.</title>
        <authorList>
            <person name="Kappmeyer L.S."/>
            <person name="Thiagarajan M."/>
            <person name="Herndon D.R."/>
            <person name="Ramsay J.D."/>
            <person name="Caler E."/>
            <person name="Djikeng A."/>
            <person name="Gillespie J.J."/>
            <person name="Lau A.O."/>
            <person name="Roalson E.H."/>
            <person name="Silva J.C."/>
            <person name="Silva M.G."/>
            <person name="Suarez C.E."/>
            <person name="Ueti M.W."/>
            <person name="Nene V.M."/>
            <person name="Mealey R.H."/>
            <person name="Knowles D.P."/>
            <person name="Brayton K.A."/>
        </authorList>
    </citation>
    <scope>NUCLEOTIDE SEQUENCE [LARGE SCALE GENOMIC DNA]</scope>
    <source>
        <strain evidence="2 3">WA</strain>
    </source>
</reference>
<dbReference type="VEuPathDB" id="PiroplasmaDB:BEWA_023850"/>
<feature type="chain" id="PRO_5003939852" evidence="1">
    <location>
        <begin position="21"/>
        <end position="794"/>
    </location>
</feature>
<accession>L0AWY7</accession>
<dbReference type="RefSeq" id="XP_004829202.1">
    <property type="nucleotide sequence ID" value="XM_004829145.1"/>
</dbReference>
<keyword evidence="1" id="KW-0732">Signal</keyword>
<dbReference type="EMBL" id="CP001669">
    <property type="protein sequence ID" value="AFZ79536.1"/>
    <property type="molecule type" value="Genomic_DNA"/>
</dbReference>
<organism evidence="2 3">
    <name type="scientific">Theileria equi strain WA</name>
    <dbReference type="NCBI Taxonomy" id="1537102"/>
    <lineage>
        <taxon>Eukaryota</taxon>
        <taxon>Sar</taxon>
        <taxon>Alveolata</taxon>
        <taxon>Apicomplexa</taxon>
        <taxon>Aconoidasida</taxon>
        <taxon>Piroplasmida</taxon>
        <taxon>Theileriidae</taxon>
        <taxon>Theileria</taxon>
    </lineage>
</organism>
<keyword evidence="3" id="KW-1185">Reference proteome</keyword>
<proteinExistence type="predicted"/>
<sequence>MSFVRLSSLVFVLFAVEIAAFKVNGHHDQPNANNYGHMRPYTHDPRLRDEPLILTQDPQSDDLVVSESPMYGLNRLIHDRNRRNAANEPRYRVGTTVYVRNGALRSSKGTVLYNKPMGIGEPYKVQVALDCRDRVGLVNDKRFGYHGTSSWFFEDELTDQPPNSFGEQEYNKEKPEGSDHLSRINHVDLMDSYDPRDITDIYNEIMSRGQAHKYTSFIAITQLAKAFHWRKIYSAFRYQQQLELLNHIYDVVVSNDMLDPMYLSWMIWSLGVFTPSYDAGKFTRHMDIFREVESKITMYTLTNYDQSSLAAMAWPYSRLDGSGALFLQNVANKVIDIPIEELEPSYIATISFSLYRKSIYNRKFAEHISRLISERTHNISAYEASKMLPLFSLNPREMSHTVEVLGSIIFANEGYDRKGGSVTDKTFVNLINGFSRTGNCFRMLTDYVYRTNPKLSQQTLEMALAAISDTPRSRLGSWIIEKLTRKIDKCSDKSFLLLIRYAIKFRTLPDEFIPLICERILSPFSNYELTPVTIIASFWLILSRIDHDPAMFLELAAKLDKICEHVCPVEVVQTYDITKAFYTLSLLHDNSQVNNMDLKYPNIINTCLFALRASFNILPMGYAGNYISYLTTIAPNLVNTSVTLAKEWLDNPGIDIDSYETPTIRLAEILLSVKMAFETKGFYEDRNPEPISLSAKCSLEGMRRFVMDSVSHLVDTTITSRWPFSFLQVLTRTKMINYIAREDELLQFSMNVADTITNTDLNRLVNSLKELDLYNEKWESFVHSIPRGIERVLN</sequence>
<gene>
    <name evidence="2" type="ORF">BEWA_023850</name>
</gene>
<feature type="signal peptide" evidence="1">
    <location>
        <begin position="1"/>
        <end position="20"/>
    </location>
</feature>
<dbReference type="OrthoDB" id="364746at2759"/>
<evidence type="ECO:0000313" key="2">
    <source>
        <dbReference type="EMBL" id="AFZ79536.1"/>
    </source>
</evidence>